<dbReference type="GO" id="GO:0030170">
    <property type="term" value="F:pyridoxal phosphate binding"/>
    <property type="evidence" value="ECO:0007669"/>
    <property type="project" value="InterPro"/>
</dbReference>
<dbReference type="Gene3D" id="2.40.33.20">
    <property type="entry name" value="PK beta-barrel domain-like"/>
    <property type="match status" value="1"/>
</dbReference>
<proteinExistence type="predicted"/>
<evidence type="ECO:0000313" key="3">
    <source>
        <dbReference type="Proteomes" id="UP000266482"/>
    </source>
</evidence>
<dbReference type="InterPro" id="IPR005302">
    <property type="entry name" value="MoCF_Sase_C"/>
</dbReference>
<feature type="domain" description="MOSC" evidence="1">
    <location>
        <begin position="26"/>
        <end position="169"/>
    </location>
</feature>
<accession>A0A3A1UZE6</accession>
<evidence type="ECO:0000313" key="2">
    <source>
        <dbReference type="EMBL" id="RIX53635.1"/>
    </source>
</evidence>
<dbReference type="AlphaFoldDB" id="A0A3A1UZE6"/>
<sequence>MRAVETTANLASLQVGIPRMLKHGSKEVLSGIFKSATAEPCRVGKLGVEGDGQGDTINHGGPDKAVCAYFAARYPFWQEEYGKPLSNGSFGENFTITDWTEDDLFIGDIVTVGSATLQVSQPRQPCFKLGLRNELPTLPARSALTGYTGFYFRVLEEGKVKQGDRFTLVERHALQITISEANRVMHRDKHDIASIEKLIAVPELALSWREQLQNRLTKLRNN</sequence>
<dbReference type="InterPro" id="IPR052353">
    <property type="entry name" value="Benzoxazolinone_Detox_Enz"/>
</dbReference>
<keyword evidence="3" id="KW-1185">Reference proteome</keyword>
<dbReference type="EMBL" id="QXQA01000004">
    <property type="protein sequence ID" value="RIX53635.1"/>
    <property type="molecule type" value="Genomic_DNA"/>
</dbReference>
<dbReference type="SUPFAM" id="SSF50800">
    <property type="entry name" value="PK beta-barrel domain-like"/>
    <property type="match status" value="1"/>
</dbReference>
<dbReference type="Proteomes" id="UP000266482">
    <property type="component" value="Unassembled WGS sequence"/>
</dbReference>
<dbReference type="Pfam" id="PF03475">
    <property type="entry name" value="YiiM_3-alpha"/>
    <property type="match status" value="1"/>
</dbReference>
<evidence type="ECO:0000259" key="1">
    <source>
        <dbReference type="PROSITE" id="PS51340"/>
    </source>
</evidence>
<reference evidence="2 3" key="1">
    <citation type="submission" date="2018-09" db="EMBL/GenBank/DDBJ databases">
        <title>Paenibacillus aracenensis nov. sp. isolated from a cave in southern Spain.</title>
        <authorList>
            <person name="Jurado V."/>
            <person name="Gutierrez-Patricio S."/>
            <person name="Gonzalez-Pimentel J.L."/>
            <person name="Miller A.Z."/>
            <person name="Laiz L."/>
            <person name="Saiz-Jimenez C."/>
        </authorList>
    </citation>
    <scope>NUCLEOTIDE SEQUENCE [LARGE SCALE GENOMIC DNA]</scope>
    <source>
        <strain evidence="2 3">DSM 22867</strain>
    </source>
</reference>
<name>A0A3A1UZE6_9BACL</name>
<dbReference type="InterPro" id="IPR011037">
    <property type="entry name" value="Pyrv_Knase-like_insert_dom_sf"/>
</dbReference>
<dbReference type="PANTHER" id="PTHR30212">
    <property type="entry name" value="PROTEIN YIIM"/>
    <property type="match status" value="1"/>
</dbReference>
<comment type="caution">
    <text evidence="2">The sequence shown here is derived from an EMBL/GenBank/DDBJ whole genome shotgun (WGS) entry which is preliminary data.</text>
</comment>
<dbReference type="InterPro" id="IPR005163">
    <property type="entry name" value="Tri_helical_YiiM-like"/>
</dbReference>
<gene>
    <name evidence="2" type="ORF">D3P08_09410</name>
</gene>
<protein>
    <submittedName>
        <fullName evidence="2">MOSC domain-containing protein</fullName>
    </submittedName>
</protein>
<dbReference type="OrthoDB" id="9786134at2"/>
<dbReference type="GO" id="GO:0030151">
    <property type="term" value="F:molybdenum ion binding"/>
    <property type="evidence" value="ECO:0007669"/>
    <property type="project" value="InterPro"/>
</dbReference>
<dbReference type="RefSeq" id="WP_119599303.1">
    <property type="nucleotide sequence ID" value="NZ_QXQA01000004.1"/>
</dbReference>
<dbReference type="PANTHER" id="PTHR30212:SF2">
    <property type="entry name" value="PROTEIN YIIM"/>
    <property type="match status" value="1"/>
</dbReference>
<organism evidence="2 3">
    <name type="scientific">Paenibacillus nanensis</name>
    <dbReference type="NCBI Taxonomy" id="393251"/>
    <lineage>
        <taxon>Bacteria</taxon>
        <taxon>Bacillati</taxon>
        <taxon>Bacillota</taxon>
        <taxon>Bacilli</taxon>
        <taxon>Bacillales</taxon>
        <taxon>Paenibacillaceae</taxon>
        <taxon>Paenibacillus</taxon>
    </lineage>
</organism>
<dbReference type="Pfam" id="PF03473">
    <property type="entry name" value="MOSC"/>
    <property type="match status" value="1"/>
</dbReference>
<dbReference type="PROSITE" id="PS51340">
    <property type="entry name" value="MOSC"/>
    <property type="match status" value="1"/>
</dbReference>
<dbReference type="GO" id="GO:0003824">
    <property type="term" value="F:catalytic activity"/>
    <property type="evidence" value="ECO:0007669"/>
    <property type="project" value="InterPro"/>
</dbReference>